<evidence type="ECO:0000313" key="1">
    <source>
        <dbReference type="EMBL" id="QWG02860.1"/>
    </source>
</evidence>
<proteinExistence type="predicted"/>
<dbReference type="AlphaFoldDB" id="A0AAX1N5W1"/>
<organism evidence="1 2">
    <name type="scientific">Flammeovirga yaeyamensis</name>
    <dbReference type="NCBI Taxonomy" id="367791"/>
    <lineage>
        <taxon>Bacteria</taxon>
        <taxon>Pseudomonadati</taxon>
        <taxon>Bacteroidota</taxon>
        <taxon>Cytophagia</taxon>
        <taxon>Cytophagales</taxon>
        <taxon>Flammeovirgaceae</taxon>
        <taxon>Flammeovirga</taxon>
    </lineage>
</organism>
<dbReference type="KEGG" id="fya:KMW28_04580"/>
<keyword evidence="2" id="KW-1185">Reference proteome</keyword>
<protein>
    <recommendedName>
        <fullName evidence="3">TonB C-terminal domain-containing protein</fullName>
    </recommendedName>
</protein>
<dbReference type="Proteomes" id="UP000678679">
    <property type="component" value="Chromosome 1"/>
</dbReference>
<accession>A0AAX1N5W1</accession>
<gene>
    <name evidence="1" type="ORF">KMW28_04580</name>
</gene>
<evidence type="ECO:0008006" key="3">
    <source>
        <dbReference type="Google" id="ProtNLM"/>
    </source>
</evidence>
<dbReference type="EMBL" id="CP076132">
    <property type="protein sequence ID" value="QWG02860.1"/>
    <property type="molecule type" value="Genomic_DNA"/>
</dbReference>
<sequence>MKHQKTITTVLGYLLFITTSVFGQEKMYLNKWKAECQKSEAEFYQTIENVGTETPLYQIKTFSIDGVLLTNGLKEDVKKGRYINEFKEYYKNGNVSRIYHYKKSEKDVFVETFFPEGQKRSELILIGGYDEEKFLNAWNEEGEQICTNGEGEYFWKSEKNGKLYGGKMTKFHKIGEWTGYVEDLDITFTDTYRADGSLQKGQAVRQSDKKVFTYKDEYVYPYVLNYVLYKKVKSKINNLPKDINSDHVYISVYINKDGEGEYAKMRFTDEPTSESERQALAIVRKYLKKFNFEPTKNRGVATDGKAYFKFKLKKS</sequence>
<evidence type="ECO:0000313" key="2">
    <source>
        <dbReference type="Proteomes" id="UP000678679"/>
    </source>
</evidence>
<reference evidence="1 2" key="1">
    <citation type="submission" date="2021-05" db="EMBL/GenBank/DDBJ databases">
        <title>Comparative genomic studies on the polysaccharide-degrading batcterial strains of the Flammeovirga genus.</title>
        <authorList>
            <person name="Zewei F."/>
            <person name="Zheng Z."/>
            <person name="Yu L."/>
            <person name="Ruyue G."/>
            <person name="Yanhong M."/>
            <person name="Yuanyuan C."/>
            <person name="Jingyan G."/>
            <person name="Wenjun H."/>
        </authorList>
    </citation>
    <scope>NUCLEOTIDE SEQUENCE [LARGE SCALE GENOMIC DNA]</scope>
    <source>
        <strain evidence="1 2">NBRC:100898</strain>
    </source>
</reference>
<name>A0AAX1N5W1_9BACT</name>
<dbReference type="RefSeq" id="WP_169664346.1">
    <property type="nucleotide sequence ID" value="NZ_CP076132.1"/>
</dbReference>